<proteinExistence type="predicted"/>
<reference evidence="2 3" key="1">
    <citation type="submission" date="2018-01" db="EMBL/GenBank/DDBJ databases">
        <title>Draft genome sequences of Chryseobacterium lactis NCTC11390, Chryseobacterium oncorhynchi 701B-08, and Chryseobacterium viscerum 687B-08.</title>
        <authorList>
            <person name="Jeong J.-J."/>
            <person name="Lee Y.J."/>
            <person name="Park B."/>
            <person name="Choi I.-G."/>
            <person name="Kim K.D."/>
        </authorList>
    </citation>
    <scope>NUCLEOTIDE SEQUENCE [LARGE SCALE GENOMIC DNA]</scope>
    <source>
        <strain evidence="2 3">NCTC11390</strain>
    </source>
</reference>
<sequence length="96" mass="11352">MIRNNPEKRALIKHHTSIFKSLIIKILITKMNKSVHFFIYFSSNRLIFEPPNRKTLTYFQSLEVIYFKHNINVKVILQRLIPALLLLAVHGHQLSI</sequence>
<evidence type="ECO:0000313" key="1">
    <source>
        <dbReference type="EMBL" id="AZA82891.1"/>
    </source>
</evidence>
<dbReference type="KEGG" id="clac:EG342_13845"/>
<dbReference type="Proteomes" id="UP000236262">
    <property type="component" value="Unassembled WGS sequence"/>
</dbReference>
<name>A0A3G6RHC4_CHRLC</name>
<protein>
    <submittedName>
        <fullName evidence="2">Uncharacterized protein</fullName>
    </submittedName>
</protein>
<evidence type="ECO:0000313" key="2">
    <source>
        <dbReference type="EMBL" id="PNW12441.1"/>
    </source>
</evidence>
<evidence type="ECO:0000313" key="4">
    <source>
        <dbReference type="Proteomes" id="UP000279972"/>
    </source>
</evidence>
<accession>A0A3G6RHC4</accession>
<evidence type="ECO:0000313" key="3">
    <source>
        <dbReference type="Proteomes" id="UP000236262"/>
    </source>
</evidence>
<keyword evidence="4" id="KW-1185">Reference proteome</keyword>
<organism evidence="2 3">
    <name type="scientific">Chryseobacterium lactis</name>
    <dbReference type="NCBI Taxonomy" id="1241981"/>
    <lineage>
        <taxon>Bacteria</taxon>
        <taxon>Pseudomonadati</taxon>
        <taxon>Bacteroidota</taxon>
        <taxon>Flavobacteriia</taxon>
        <taxon>Flavobacteriales</taxon>
        <taxon>Weeksellaceae</taxon>
        <taxon>Chryseobacterium group</taxon>
        <taxon>Chryseobacterium</taxon>
    </lineage>
</organism>
<dbReference type="Proteomes" id="UP000279972">
    <property type="component" value="Chromosome"/>
</dbReference>
<dbReference type="EMBL" id="CP033924">
    <property type="protein sequence ID" value="AZA82891.1"/>
    <property type="molecule type" value="Genomic_DNA"/>
</dbReference>
<dbReference type="AlphaFoldDB" id="A0A3G6RHC4"/>
<dbReference type="EMBL" id="PPEH01000007">
    <property type="protein sequence ID" value="PNW12441.1"/>
    <property type="molecule type" value="Genomic_DNA"/>
</dbReference>
<gene>
    <name evidence="2" type="ORF">C1637_17905</name>
    <name evidence="1" type="ORF">EG342_13845</name>
</gene>
<reference evidence="1 4" key="2">
    <citation type="submission" date="2018-11" db="EMBL/GenBank/DDBJ databases">
        <title>Proposal to divide the Flavobacteriaceae and reorganize its genera based on Amino Acid Identity values calculated from whole genome sequences.</title>
        <authorList>
            <person name="Nicholson A.C."/>
            <person name="Gulvik C.A."/>
            <person name="Whitney A.M."/>
            <person name="Humrighouse B.W."/>
            <person name="Bell M."/>
            <person name="Holmes B."/>
            <person name="Steigerwalt A.G."/>
            <person name="Villarma A."/>
            <person name="Sheth M."/>
            <person name="Batra D."/>
            <person name="Pryor J."/>
            <person name="Bernardet J.-F."/>
            <person name="Hugo C."/>
            <person name="Kampfer P."/>
            <person name="Newman J."/>
            <person name="McQuiston J.R."/>
        </authorList>
    </citation>
    <scope>NUCLEOTIDE SEQUENCE [LARGE SCALE GENOMIC DNA]</scope>
    <source>
        <strain evidence="1 4">KC_1864</strain>
    </source>
</reference>